<protein>
    <recommendedName>
        <fullName evidence="4">Transmembrane protein</fullName>
    </recommendedName>
</protein>
<organism evidence="2 3">
    <name type="scientific">Coemansia brasiliensis</name>
    <dbReference type="NCBI Taxonomy" id="2650707"/>
    <lineage>
        <taxon>Eukaryota</taxon>
        <taxon>Fungi</taxon>
        <taxon>Fungi incertae sedis</taxon>
        <taxon>Zoopagomycota</taxon>
        <taxon>Kickxellomycotina</taxon>
        <taxon>Kickxellomycetes</taxon>
        <taxon>Kickxellales</taxon>
        <taxon>Kickxellaceae</taxon>
        <taxon>Coemansia</taxon>
    </lineage>
</organism>
<feature type="transmembrane region" description="Helical" evidence="1">
    <location>
        <begin position="42"/>
        <end position="61"/>
    </location>
</feature>
<feature type="transmembrane region" description="Helical" evidence="1">
    <location>
        <begin position="251"/>
        <end position="274"/>
    </location>
</feature>
<dbReference type="Proteomes" id="UP001139887">
    <property type="component" value="Unassembled WGS sequence"/>
</dbReference>
<dbReference type="PANTHER" id="PTHR12242:SF1">
    <property type="entry name" value="MYND-TYPE DOMAIN-CONTAINING PROTEIN"/>
    <property type="match status" value="1"/>
</dbReference>
<name>A0A9W8I957_9FUNG</name>
<reference evidence="2" key="1">
    <citation type="submission" date="2022-07" db="EMBL/GenBank/DDBJ databases">
        <title>Phylogenomic reconstructions and comparative analyses of Kickxellomycotina fungi.</title>
        <authorList>
            <person name="Reynolds N.K."/>
            <person name="Stajich J.E."/>
            <person name="Barry K."/>
            <person name="Grigoriev I.V."/>
            <person name="Crous P."/>
            <person name="Smith M.E."/>
        </authorList>
    </citation>
    <scope>NUCLEOTIDE SEQUENCE</scope>
    <source>
        <strain evidence="2">NRRL 1566</strain>
    </source>
</reference>
<keyword evidence="3" id="KW-1185">Reference proteome</keyword>
<evidence type="ECO:0000313" key="3">
    <source>
        <dbReference type="Proteomes" id="UP001139887"/>
    </source>
</evidence>
<gene>
    <name evidence="2" type="ORF">IWW36_001401</name>
</gene>
<feature type="transmembrane region" description="Helical" evidence="1">
    <location>
        <begin position="151"/>
        <end position="173"/>
    </location>
</feature>
<dbReference type="EMBL" id="JANBUW010000018">
    <property type="protein sequence ID" value="KAJ2851054.1"/>
    <property type="molecule type" value="Genomic_DNA"/>
</dbReference>
<dbReference type="AlphaFoldDB" id="A0A9W8I957"/>
<feature type="transmembrane region" description="Helical" evidence="1">
    <location>
        <begin position="217"/>
        <end position="239"/>
    </location>
</feature>
<keyword evidence="1" id="KW-0472">Membrane</keyword>
<dbReference type="OrthoDB" id="419711at2759"/>
<evidence type="ECO:0000313" key="2">
    <source>
        <dbReference type="EMBL" id="KAJ2851054.1"/>
    </source>
</evidence>
<proteinExistence type="predicted"/>
<dbReference type="GO" id="GO:0016020">
    <property type="term" value="C:membrane"/>
    <property type="evidence" value="ECO:0007669"/>
    <property type="project" value="TreeGrafter"/>
</dbReference>
<accession>A0A9W8I957</accession>
<sequence>MVGHRLRRQFYCFLFHNPVLQDELFATSYMVKPRVLCGIRTLFFVYCFTVLTSNLIVNIVHGAGWNWAAYFTTLTYFGITLYYGVAAFTTMRFLKKQLWAAQQRAEAIDEVRTPDSGMQLVDVETKQTEESQRVYVVPSVAHQLALASQWLLYETFTCYAPLVTLIYWVLLFPTQSDMLDVPLDQWMGISMHAINCLFMITEVLCSKIPYRWSHFSAVVVFLAMYLGLAYFMVAVYGFYVYPFFESRYFGGYIALLCLLIVNIVAIVWVVMLMVHRLRDIVLPRWLMRRQRATFF</sequence>
<evidence type="ECO:0008006" key="4">
    <source>
        <dbReference type="Google" id="ProtNLM"/>
    </source>
</evidence>
<feature type="transmembrane region" description="Helical" evidence="1">
    <location>
        <begin position="185"/>
        <end position="205"/>
    </location>
</feature>
<keyword evidence="1" id="KW-0812">Transmembrane</keyword>
<dbReference type="PANTHER" id="PTHR12242">
    <property type="entry name" value="OS02G0130600 PROTEIN-RELATED"/>
    <property type="match status" value="1"/>
</dbReference>
<feature type="transmembrane region" description="Helical" evidence="1">
    <location>
        <begin position="67"/>
        <end position="88"/>
    </location>
</feature>
<evidence type="ECO:0000256" key="1">
    <source>
        <dbReference type="SAM" id="Phobius"/>
    </source>
</evidence>
<comment type="caution">
    <text evidence="2">The sequence shown here is derived from an EMBL/GenBank/DDBJ whole genome shotgun (WGS) entry which is preliminary data.</text>
</comment>
<keyword evidence="1" id="KW-1133">Transmembrane helix</keyword>